<dbReference type="InterPro" id="IPR033922">
    <property type="entry name" value="NAD_bind_Glu_DH"/>
</dbReference>
<dbReference type="EMBL" id="CACSII010000012">
    <property type="protein sequence ID" value="CAA0103904.1"/>
    <property type="molecule type" value="Genomic_DNA"/>
</dbReference>
<dbReference type="SUPFAM" id="SSF53223">
    <property type="entry name" value="Aminoacid dehydrogenase-like, N-terminal domain"/>
    <property type="match status" value="1"/>
</dbReference>
<dbReference type="PIRSF" id="PIRSF000185">
    <property type="entry name" value="Glu_DH"/>
    <property type="match status" value="1"/>
</dbReference>
<protein>
    <recommendedName>
        <fullName evidence="5">Glutamate dehydrogenase</fullName>
    </recommendedName>
</protein>
<dbReference type="Pfam" id="PF00208">
    <property type="entry name" value="ELFV_dehydrog"/>
    <property type="match status" value="1"/>
</dbReference>
<dbReference type="SUPFAM" id="SSF51735">
    <property type="entry name" value="NAD(P)-binding Rossmann-fold domains"/>
    <property type="match status" value="1"/>
</dbReference>
<feature type="binding site" evidence="7">
    <location>
        <position position="69"/>
    </location>
    <ligand>
        <name>substrate</name>
    </ligand>
</feature>
<sequence>MGTDSTFLQSVNKMYERAASILELSPGLTEQIRECASVYEVSFPVRIRGEYRVFRGWRVNHSEHILPVKGGIRYAPTVNRHEVEALATLMTFKCSVIDVPFGGAKGGLAIDPCEYSVEELKTITVAFTGELAKREYIHPAINVPAPDMGTSEREMAWMADTYRLLNPDNIDAVACVTGKPIAMGGVEGRTEATGRGVQYGLQEFFRNADELESLGLTAGLKDKRIIVQGLGNVGYHASKFLEEEDEALIIGIVEVDGGIYNENGLDVDAVHRHIRETGGVKGFPGAEFVEDGIQLFARDCDVLIPAATEGQINTDNADHIKAPVIAEAANGPVTYEADMLLRAKGKMIIPDLLLNAGGVTVSYFEWTKNISHMNYGRMDKMITSRRQDVAVRMLESVTGKQVPSAERKALQRYESDELNLVRSGLEDTMYRAFRKVHLLYKTSDKIDDLRTAAYVIAIEKIAQYYQNYSISV</sequence>
<feature type="binding site" evidence="7">
    <location>
        <position position="193"/>
    </location>
    <ligand>
        <name>NAD(+)</name>
        <dbReference type="ChEBI" id="CHEBI:57540"/>
    </ligand>
</feature>
<dbReference type="InterPro" id="IPR014362">
    <property type="entry name" value="Glu_DH"/>
</dbReference>
<dbReference type="InterPro" id="IPR006095">
    <property type="entry name" value="Glu/Leu/Phe/Val/Trp_DH"/>
</dbReference>
<evidence type="ECO:0000259" key="10">
    <source>
        <dbReference type="SMART" id="SM00839"/>
    </source>
</evidence>
<dbReference type="InterPro" id="IPR046346">
    <property type="entry name" value="Aminoacid_DH-like_N_sf"/>
</dbReference>
<proteinExistence type="inferred from homology"/>
<dbReference type="InterPro" id="IPR033524">
    <property type="entry name" value="Glu/Leu/Phe/Val_DH_AS"/>
</dbReference>
<dbReference type="AlphaFoldDB" id="A0A5S9PIG3"/>
<organism evidence="11 12">
    <name type="scientific">BD1-7 clade bacterium</name>
    <dbReference type="NCBI Taxonomy" id="2029982"/>
    <lineage>
        <taxon>Bacteria</taxon>
        <taxon>Pseudomonadati</taxon>
        <taxon>Pseudomonadota</taxon>
        <taxon>Gammaproteobacteria</taxon>
        <taxon>Cellvibrionales</taxon>
        <taxon>Spongiibacteraceae</taxon>
        <taxon>BD1-7 clade</taxon>
    </lineage>
</organism>
<dbReference type="OrthoDB" id="9803297at2"/>
<feature type="site" description="Important for catalysis" evidence="8">
    <location>
        <position position="147"/>
    </location>
</feature>
<evidence type="ECO:0000256" key="6">
    <source>
        <dbReference type="PIRSR" id="PIRSR000185-1"/>
    </source>
</evidence>
<dbReference type="PRINTS" id="PR00082">
    <property type="entry name" value="GLFDHDRGNASE"/>
</dbReference>
<reference evidence="11 12" key="1">
    <citation type="submission" date="2019-11" db="EMBL/GenBank/DDBJ databases">
        <authorList>
            <person name="Holert J."/>
        </authorList>
    </citation>
    <scope>NUCLEOTIDE SEQUENCE [LARGE SCALE GENOMIC DNA]</scope>
    <source>
        <strain evidence="11">BC5_2</strain>
    </source>
</reference>
<name>A0A5S9PIG3_9GAMM</name>
<feature type="binding site" evidence="7">
    <location>
        <position position="232"/>
    </location>
    <ligand>
        <name>NAD(+)</name>
        <dbReference type="ChEBI" id="CHEBI:57540"/>
    </ligand>
</feature>
<dbReference type="CDD" id="cd01076">
    <property type="entry name" value="NAD_bind_1_Glu_DH"/>
    <property type="match status" value="1"/>
</dbReference>
<evidence type="ECO:0000256" key="4">
    <source>
        <dbReference type="ARBA" id="ARBA00048584"/>
    </source>
</evidence>
<dbReference type="GO" id="GO:0004352">
    <property type="term" value="F:glutamate dehydrogenase (NAD+) activity"/>
    <property type="evidence" value="ECO:0007669"/>
    <property type="project" value="TreeGrafter"/>
</dbReference>
<dbReference type="SMART" id="SM00839">
    <property type="entry name" value="ELFV_dehydrog"/>
    <property type="match status" value="1"/>
</dbReference>
<dbReference type="Gene3D" id="3.40.50.10860">
    <property type="entry name" value="Leucine Dehydrogenase, chain A, domain 1"/>
    <property type="match status" value="1"/>
</dbReference>
<dbReference type="Pfam" id="PF02812">
    <property type="entry name" value="ELFV_dehydrog_N"/>
    <property type="match status" value="1"/>
</dbReference>
<keyword evidence="7" id="KW-0520">NAD</keyword>
<feature type="active site" description="Proton donor" evidence="6">
    <location>
        <position position="105"/>
    </location>
</feature>
<keyword evidence="7" id="KW-0547">Nucleotide-binding</keyword>
<feature type="binding site" evidence="7">
    <location>
        <position position="93"/>
    </location>
    <ligand>
        <name>substrate</name>
    </ligand>
</feature>
<dbReference type="InterPro" id="IPR006096">
    <property type="entry name" value="Glu/Leu/Phe/Val/Trp_DH_C"/>
</dbReference>
<feature type="binding site" evidence="7">
    <location>
        <position position="362"/>
    </location>
    <ligand>
        <name>substrate</name>
    </ligand>
</feature>
<comment type="catalytic activity">
    <reaction evidence="4">
        <text>L-glutamate + NADP(+) + H2O = 2-oxoglutarate + NH4(+) + NADPH + H(+)</text>
        <dbReference type="Rhea" id="RHEA:11612"/>
        <dbReference type="ChEBI" id="CHEBI:15377"/>
        <dbReference type="ChEBI" id="CHEBI:15378"/>
        <dbReference type="ChEBI" id="CHEBI:16810"/>
        <dbReference type="ChEBI" id="CHEBI:28938"/>
        <dbReference type="ChEBI" id="CHEBI:29985"/>
        <dbReference type="ChEBI" id="CHEBI:57783"/>
        <dbReference type="ChEBI" id="CHEBI:58349"/>
        <dbReference type="EC" id="1.4.1.4"/>
    </reaction>
</comment>
<evidence type="ECO:0000256" key="8">
    <source>
        <dbReference type="PIRSR" id="PIRSR000185-3"/>
    </source>
</evidence>
<dbReference type="GO" id="GO:0006538">
    <property type="term" value="P:L-glutamate catabolic process"/>
    <property type="evidence" value="ECO:0007669"/>
    <property type="project" value="TreeGrafter"/>
</dbReference>
<evidence type="ECO:0000313" key="11">
    <source>
        <dbReference type="EMBL" id="CAA0103904.1"/>
    </source>
</evidence>
<evidence type="ECO:0000256" key="7">
    <source>
        <dbReference type="PIRSR" id="PIRSR000185-2"/>
    </source>
</evidence>
<feature type="domain" description="Glutamate/phenylalanine/leucine/valine/L-tryptophan dehydrogenase C-terminal" evidence="10">
    <location>
        <begin position="186"/>
        <end position="467"/>
    </location>
</feature>
<gene>
    <name evidence="11" type="primary">gdhA</name>
    <name evidence="11" type="ORF">DPBNPPHM_01004</name>
</gene>
<evidence type="ECO:0000256" key="3">
    <source>
        <dbReference type="ARBA" id="ARBA00023002"/>
    </source>
</evidence>
<evidence type="ECO:0000256" key="5">
    <source>
        <dbReference type="PIRNR" id="PIRNR000185"/>
    </source>
</evidence>
<dbReference type="PANTHER" id="PTHR11606:SF13">
    <property type="entry name" value="GLUTAMATE DEHYDROGENASE 1, MITOCHONDRIAL"/>
    <property type="match status" value="1"/>
</dbReference>
<evidence type="ECO:0000256" key="1">
    <source>
        <dbReference type="ARBA" id="ARBA00003868"/>
    </source>
</evidence>
<dbReference type="Proteomes" id="UP000434580">
    <property type="component" value="Unassembled WGS sequence"/>
</dbReference>
<evidence type="ECO:0000256" key="9">
    <source>
        <dbReference type="RuleBase" id="RU004417"/>
    </source>
</evidence>
<dbReference type="Gene3D" id="3.40.50.720">
    <property type="entry name" value="NAD(P)-binding Rossmann-like Domain"/>
    <property type="match status" value="1"/>
</dbReference>
<evidence type="ECO:0000313" key="12">
    <source>
        <dbReference type="Proteomes" id="UP000434580"/>
    </source>
</evidence>
<accession>A0A5S9PIG3</accession>
<dbReference type="PANTHER" id="PTHR11606">
    <property type="entry name" value="GLUTAMATE DEHYDROGENASE"/>
    <property type="match status" value="1"/>
</dbReference>
<comment type="similarity">
    <text evidence="2 5 9">Belongs to the Glu/Leu/Phe/Val dehydrogenases family.</text>
</comment>
<dbReference type="InterPro" id="IPR006097">
    <property type="entry name" value="Glu/Leu/Phe/Val/Trp_DH_dimer"/>
</dbReference>
<keyword evidence="3 5" id="KW-0560">Oxidoreductase</keyword>
<dbReference type="PROSITE" id="PS00074">
    <property type="entry name" value="GLFV_DEHYDROGENASE"/>
    <property type="match status" value="1"/>
</dbReference>
<dbReference type="FunFam" id="3.40.50.720:FF:000100">
    <property type="entry name" value="Glutamate dehydrogenase 1, mitochondrial"/>
    <property type="match status" value="1"/>
</dbReference>
<dbReference type="GO" id="GO:0004354">
    <property type="term" value="F:glutamate dehydrogenase (NADP+) activity"/>
    <property type="evidence" value="ECO:0007669"/>
    <property type="project" value="UniProtKB-EC"/>
</dbReference>
<evidence type="ECO:0000256" key="2">
    <source>
        <dbReference type="ARBA" id="ARBA00006382"/>
    </source>
</evidence>
<dbReference type="InterPro" id="IPR036291">
    <property type="entry name" value="NAD(P)-bd_dom_sf"/>
</dbReference>
<comment type="function">
    <text evidence="1">Catalyzes the reversible oxidative deamination of glutamate to alpha-ketoglutarate and ammonia.</text>
</comment>
<dbReference type="GO" id="GO:0000166">
    <property type="term" value="F:nucleotide binding"/>
    <property type="evidence" value="ECO:0007669"/>
    <property type="project" value="UniProtKB-KW"/>
</dbReference>